<dbReference type="AlphaFoldDB" id="A0A4U1FB45"/>
<evidence type="ECO:0000256" key="1">
    <source>
        <dbReference type="SAM" id="MobiDB-lite"/>
    </source>
</evidence>
<gene>
    <name evidence="2" type="ORF">EI555_008779</name>
</gene>
<dbReference type="SUPFAM" id="SSF54495">
    <property type="entry name" value="UBC-like"/>
    <property type="match status" value="1"/>
</dbReference>
<evidence type="ECO:0000313" key="3">
    <source>
        <dbReference type="Proteomes" id="UP000308365"/>
    </source>
</evidence>
<organism evidence="2 3">
    <name type="scientific">Monodon monoceros</name>
    <name type="common">Narwhal</name>
    <name type="synonym">Ceratodon monodon</name>
    <dbReference type="NCBI Taxonomy" id="40151"/>
    <lineage>
        <taxon>Eukaryota</taxon>
        <taxon>Metazoa</taxon>
        <taxon>Chordata</taxon>
        <taxon>Craniata</taxon>
        <taxon>Vertebrata</taxon>
        <taxon>Euteleostomi</taxon>
        <taxon>Mammalia</taxon>
        <taxon>Eutheria</taxon>
        <taxon>Laurasiatheria</taxon>
        <taxon>Artiodactyla</taxon>
        <taxon>Whippomorpha</taxon>
        <taxon>Cetacea</taxon>
        <taxon>Odontoceti</taxon>
        <taxon>Monodontidae</taxon>
        <taxon>Monodon</taxon>
    </lineage>
</organism>
<accession>A0A4U1FB45</accession>
<sequence length="131" mass="14036">MAGSPAPSSQEALLLELKGLQQEPVEGVPLNPVDEGRLPTWAVAIFGPDTYDEGGYFKAPREPPRRPLACPGDHGARGAGRRAGAHHAGRVLREAWDPGARGDAELFHEDGEAEAGRCFWDDSQDLGTEKP</sequence>
<proteinExistence type="predicted"/>
<dbReference type="Proteomes" id="UP000308365">
    <property type="component" value="Unassembled WGS sequence"/>
</dbReference>
<feature type="region of interest" description="Disordered" evidence="1">
    <location>
        <begin position="54"/>
        <end position="86"/>
    </location>
</feature>
<reference evidence="3" key="1">
    <citation type="journal article" date="2019" name="IScience">
        <title>Narwhal Genome Reveals Long-Term Low Genetic Diversity despite Current Large Abundance Size.</title>
        <authorList>
            <person name="Westbury M.V."/>
            <person name="Petersen B."/>
            <person name="Garde E."/>
            <person name="Heide-Jorgensen M.P."/>
            <person name="Lorenzen E.D."/>
        </authorList>
    </citation>
    <scope>NUCLEOTIDE SEQUENCE [LARGE SCALE GENOMIC DNA]</scope>
</reference>
<comment type="caution">
    <text evidence="2">The sequence shown here is derived from an EMBL/GenBank/DDBJ whole genome shotgun (WGS) entry which is preliminary data.</text>
</comment>
<protein>
    <submittedName>
        <fullName evidence="2">Uncharacterized protein</fullName>
    </submittedName>
</protein>
<dbReference type="EMBL" id="RWIC01000243">
    <property type="protein sequence ID" value="TKC46783.1"/>
    <property type="molecule type" value="Genomic_DNA"/>
</dbReference>
<dbReference type="Gene3D" id="3.10.110.10">
    <property type="entry name" value="Ubiquitin Conjugating Enzyme"/>
    <property type="match status" value="1"/>
</dbReference>
<dbReference type="InterPro" id="IPR016135">
    <property type="entry name" value="UBQ-conjugating_enzyme/RWD"/>
</dbReference>
<name>A0A4U1FB45_MONMO</name>
<evidence type="ECO:0000313" key="2">
    <source>
        <dbReference type="EMBL" id="TKC46783.1"/>
    </source>
</evidence>
<feature type="region of interest" description="Disordered" evidence="1">
    <location>
        <begin position="111"/>
        <end position="131"/>
    </location>
</feature>